<comment type="caution">
    <text evidence="1">The sequence shown here is derived from an EMBL/GenBank/DDBJ whole genome shotgun (WGS) entry which is preliminary data.</text>
</comment>
<dbReference type="Proteomes" id="UP000240974">
    <property type="component" value="Unassembled WGS sequence"/>
</dbReference>
<keyword evidence="2" id="KW-1185">Reference proteome</keyword>
<evidence type="ECO:0000313" key="2">
    <source>
        <dbReference type="Proteomes" id="UP000240974"/>
    </source>
</evidence>
<reference evidence="1 2" key="1">
    <citation type="journal article" date="2019" name="Int. J. Syst. Evol. Microbiol.">
        <title>Faecalibacillus intestinalis gen. nov., sp. nov. and Faecalibacillus faecis sp. nov., isolated from human faeces.</title>
        <authorList>
            <person name="Seo B."/>
            <person name="Jeon K."/>
            <person name="Baek I."/>
            <person name="Lee Y.M."/>
            <person name="Baek K."/>
            <person name="Ko G."/>
        </authorList>
    </citation>
    <scope>NUCLEOTIDE SEQUENCE [LARGE SCALE GENOMIC DNA]</scope>
    <source>
        <strain evidence="1 2">SNUG30099</strain>
    </source>
</reference>
<proteinExistence type="predicted"/>
<protein>
    <submittedName>
        <fullName evidence="1">Uncharacterized protein</fullName>
    </submittedName>
</protein>
<accession>A0A2T3FPE5</accession>
<organism evidence="1 2">
    <name type="scientific">Faecalibacillus intestinalis</name>
    <dbReference type="NCBI Taxonomy" id="1982626"/>
    <lineage>
        <taxon>Bacteria</taxon>
        <taxon>Bacillati</taxon>
        <taxon>Bacillota</taxon>
        <taxon>Erysipelotrichia</taxon>
        <taxon>Erysipelotrichales</taxon>
        <taxon>Coprobacillaceae</taxon>
        <taxon>Faecalibacillus</taxon>
    </lineage>
</organism>
<name>A0A2T3FPE5_9FIRM</name>
<dbReference type="EMBL" id="PYLQ01000024">
    <property type="protein sequence ID" value="PST37158.1"/>
    <property type="molecule type" value="Genomic_DNA"/>
</dbReference>
<sequence>MVLANFIQSVFDVDFPPQISGGNQMSKNVNYSKFKNIEGNKPNEGEVLVPVLAEELIKWNPVWKKNQENLTTFKYQQRRVRVGFVIVPKEQEKSALKSFNYDVNQYLESTRRQRCLITNKKGNLIRCPKCNNCKSCTRQNDSNMFNSRTISLDKMLEDMNDDSSYGLDPTGITDEYNVNLLTYELSKLIKKVSDIYPEAEEVFDLLINDISKKDIIKLVNFKCSKTQSYERIKKMQRYLKKLYQDEFK</sequence>
<dbReference type="AlphaFoldDB" id="A0A2T3FPE5"/>
<evidence type="ECO:0000313" key="1">
    <source>
        <dbReference type="EMBL" id="PST37158.1"/>
    </source>
</evidence>
<gene>
    <name evidence="1" type="ORF">C7U54_12645</name>
</gene>